<evidence type="ECO:0000313" key="2">
    <source>
        <dbReference type="Proteomes" id="UP000593567"/>
    </source>
</evidence>
<dbReference type="SUPFAM" id="SSF63829">
    <property type="entry name" value="Calcium-dependent phosphotriesterase"/>
    <property type="match status" value="1"/>
</dbReference>
<sequence>MATLKESNHLLKCKICSITVGDGLREAKVLPCKSCYCLPCLIKHCSSQPSDAMHEQVPAREPPLQADSISTTVSHLSVTMDSDVSMLMTSDVRHVTDEEDVPECPIHRGVVFDKGCKWCYAPLCEQCITNPGHCPKRAPAGNQHVSDSLDSLMETIRRKLDSLSFDVDSKRENLSVLRDECKAARDKYNRGTEVYQQMIETAKVDQTLEILAKYMDFEQILTASRKNEMQKLDEFQEGLTKKMMTLVENVETVRSGLQTQQQAKVLVRYQETRKLVDSFSSLTLEDTTAMPVNPSRDIEIEKNEAVRLCLREKVALKRLPKPISINHLPSVYLSKKVKCVHRYFQDTYLGHEKGVIKVSENNDVIDDFIVTKMIVMSVSVEMDRLYTLEGDRASYFVRVYNMAGEFLNEWQHHDKKSDTSNKLVVVDGKVIVTNREQARLDIYQGADGRQLPSVPCGILRKSGTTSICSPDSETVIVAVCNSGMCRIDLSRGEAGEWSNGYKAALSMTCYGRDFLLVAGRSSSKVELTIINANTGAVEGKLNCGETERTKFVIPDLYTDGNTLAVSRSFNEQLLFYSFNS</sequence>
<name>A0A7J7KTK4_BUGNE</name>
<dbReference type="EMBL" id="VXIV02000030">
    <property type="protein sequence ID" value="KAF6041540.1"/>
    <property type="molecule type" value="Genomic_DNA"/>
</dbReference>
<dbReference type="Proteomes" id="UP000593567">
    <property type="component" value="Unassembled WGS sequence"/>
</dbReference>
<organism evidence="1 2">
    <name type="scientific">Bugula neritina</name>
    <name type="common">Brown bryozoan</name>
    <name type="synonym">Sertularia neritina</name>
    <dbReference type="NCBI Taxonomy" id="10212"/>
    <lineage>
        <taxon>Eukaryota</taxon>
        <taxon>Metazoa</taxon>
        <taxon>Spiralia</taxon>
        <taxon>Lophotrochozoa</taxon>
        <taxon>Bryozoa</taxon>
        <taxon>Gymnolaemata</taxon>
        <taxon>Cheilostomatida</taxon>
        <taxon>Flustrina</taxon>
        <taxon>Buguloidea</taxon>
        <taxon>Bugulidae</taxon>
        <taxon>Bugula</taxon>
    </lineage>
</organism>
<comment type="caution">
    <text evidence="1">The sequence shown here is derived from an EMBL/GenBank/DDBJ whole genome shotgun (WGS) entry which is preliminary data.</text>
</comment>
<evidence type="ECO:0000313" key="1">
    <source>
        <dbReference type="EMBL" id="KAF6041540.1"/>
    </source>
</evidence>
<gene>
    <name evidence="1" type="ORF">EB796_000169</name>
</gene>
<proteinExistence type="predicted"/>
<reference evidence="1" key="1">
    <citation type="submission" date="2020-06" db="EMBL/GenBank/DDBJ databases">
        <title>Draft genome of Bugula neritina, a colonial animal packing powerful symbionts and potential medicines.</title>
        <authorList>
            <person name="Rayko M."/>
        </authorList>
    </citation>
    <scope>NUCLEOTIDE SEQUENCE [LARGE SCALE GENOMIC DNA]</scope>
    <source>
        <strain evidence="1">Kwan_BN1</strain>
    </source>
</reference>
<dbReference type="AlphaFoldDB" id="A0A7J7KTK4"/>
<keyword evidence="2" id="KW-1185">Reference proteome</keyword>
<accession>A0A7J7KTK4</accession>
<protein>
    <submittedName>
        <fullName evidence="1">Uncharacterized protein</fullName>
    </submittedName>
</protein>